<feature type="region of interest" description="Disordered" evidence="1">
    <location>
        <begin position="44"/>
        <end position="67"/>
    </location>
</feature>
<keyword evidence="3" id="KW-1185">Reference proteome</keyword>
<proteinExistence type="predicted"/>
<dbReference type="EMBL" id="JANPWB010000006">
    <property type="protein sequence ID" value="KAJ1180590.1"/>
    <property type="molecule type" value="Genomic_DNA"/>
</dbReference>
<feature type="compositionally biased region" description="Basic residues" evidence="1">
    <location>
        <begin position="1"/>
        <end position="13"/>
    </location>
</feature>
<feature type="region of interest" description="Disordered" evidence="1">
    <location>
        <begin position="90"/>
        <end position="129"/>
    </location>
</feature>
<accession>A0AAV7TVU6</accession>
<dbReference type="Proteomes" id="UP001066276">
    <property type="component" value="Chromosome 3_2"/>
</dbReference>
<gene>
    <name evidence="2" type="ORF">NDU88_005811</name>
</gene>
<organism evidence="2 3">
    <name type="scientific">Pleurodeles waltl</name>
    <name type="common">Iberian ribbed newt</name>
    <dbReference type="NCBI Taxonomy" id="8319"/>
    <lineage>
        <taxon>Eukaryota</taxon>
        <taxon>Metazoa</taxon>
        <taxon>Chordata</taxon>
        <taxon>Craniata</taxon>
        <taxon>Vertebrata</taxon>
        <taxon>Euteleostomi</taxon>
        <taxon>Amphibia</taxon>
        <taxon>Batrachia</taxon>
        <taxon>Caudata</taxon>
        <taxon>Salamandroidea</taxon>
        <taxon>Salamandridae</taxon>
        <taxon>Pleurodelinae</taxon>
        <taxon>Pleurodeles</taxon>
    </lineage>
</organism>
<sequence length="129" mass="14869">MPRTKRSRSRRDRTRNTTRTGPNKCAPDLEQQIQERREAIHTEAAMGMPPPGLGSDTKISQQTNRPEAVPPHQIVYQNWALLMGLLQHQPPQTKKFKKTLEQSKEPKHCKKNPTRDAYTNYLTKRATTP</sequence>
<name>A0AAV7TVU6_PLEWA</name>
<reference evidence="2" key="1">
    <citation type="journal article" date="2022" name="bioRxiv">
        <title>Sequencing and chromosome-scale assembly of the giantPleurodeles waltlgenome.</title>
        <authorList>
            <person name="Brown T."/>
            <person name="Elewa A."/>
            <person name="Iarovenko S."/>
            <person name="Subramanian E."/>
            <person name="Araus A.J."/>
            <person name="Petzold A."/>
            <person name="Susuki M."/>
            <person name="Suzuki K.-i.T."/>
            <person name="Hayashi T."/>
            <person name="Toyoda A."/>
            <person name="Oliveira C."/>
            <person name="Osipova E."/>
            <person name="Leigh N.D."/>
            <person name="Simon A."/>
            <person name="Yun M.H."/>
        </authorList>
    </citation>
    <scope>NUCLEOTIDE SEQUENCE</scope>
    <source>
        <strain evidence="2">20211129_DDA</strain>
        <tissue evidence="2">Liver</tissue>
    </source>
</reference>
<protein>
    <submittedName>
        <fullName evidence="2">Uncharacterized protein</fullName>
    </submittedName>
</protein>
<comment type="caution">
    <text evidence="2">The sequence shown here is derived from an EMBL/GenBank/DDBJ whole genome shotgun (WGS) entry which is preliminary data.</text>
</comment>
<evidence type="ECO:0000313" key="2">
    <source>
        <dbReference type="EMBL" id="KAJ1180590.1"/>
    </source>
</evidence>
<feature type="region of interest" description="Disordered" evidence="1">
    <location>
        <begin position="1"/>
        <end position="28"/>
    </location>
</feature>
<dbReference type="AlphaFoldDB" id="A0AAV7TVU6"/>
<feature type="compositionally biased region" description="Polar residues" evidence="1">
    <location>
        <begin position="120"/>
        <end position="129"/>
    </location>
</feature>
<evidence type="ECO:0000256" key="1">
    <source>
        <dbReference type="SAM" id="MobiDB-lite"/>
    </source>
</evidence>
<evidence type="ECO:0000313" key="3">
    <source>
        <dbReference type="Proteomes" id="UP001066276"/>
    </source>
</evidence>